<protein>
    <submittedName>
        <fullName evidence="1">Uncharacterized protein</fullName>
    </submittedName>
</protein>
<organism evidence="1">
    <name type="scientific">Arundo donax</name>
    <name type="common">Giant reed</name>
    <name type="synonym">Donax arundinaceus</name>
    <dbReference type="NCBI Taxonomy" id="35708"/>
    <lineage>
        <taxon>Eukaryota</taxon>
        <taxon>Viridiplantae</taxon>
        <taxon>Streptophyta</taxon>
        <taxon>Embryophyta</taxon>
        <taxon>Tracheophyta</taxon>
        <taxon>Spermatophyta</taxon>
        <taxon>Magnoliopsida</taxon>
        <taxon>Liliopsida</taxon>
        <taxon>Poales</taxon>
        <taxon>Poaceae</taxon>
        <taxon>PACMAD clade</taxon>
        <taxon>Arundinoideae</taxon>
        <taxon>Arundineae</taxon>
        <taxon>Arundo</taxon>
    </lineage>
</organism>
<sequence>MSTSVLEMFATVEPAVHPVHLRVQVQE</sequence>
<reference evidence="1" key="2">
    <citation type="journal article" date="2015" name="Data Brief">
        <title>Shoot transcriptome of the giant reed, Arundo donax.</title>
        <authorList>
            <person name="Barrero R.A."/>
            <person name="Guerrero F.D."/>
            <person name="Moolhuijzen P."/>
            <person name="Goolsby J.A."/>
            <person name="Tidwell J."/>
            <person name="Bellgard S.E."/>
            <person name="Bellgard M.I."/>
        </authorList>
    </citation>
    <scope>NUCLEOTIDE SEQUENCE</scope>
    <source>
        <tissue evidence="1">Shoot tissue taken approximately 20 cm above the soil surface</tissue>
    </source>
</reference>
<reference evidence="1" key="1">
    <citation type="submission" date="2014-09" db="EMBL/GenBank/DDBJ databases">
        <authorList>
            <person name="Magalhaes I.L.F."/>
            <person name="Oliveira U."/>
            <person name="Santos F.R."/>
            <person name="Vidigal T.H.D.A."/>
            <person name="Brescovit A.D."/>
            <person name="Santos A.J."/>
        </authorList>
    </citation>
    <scope>NUCLEOTIDE SEQUENCE</scope>
    <source>
        <tissue evidence="1">Shoot tissue taken approximately 20 cm above the soil surface</tissue>
    </source>
</reference>
<evidence type="ECO:0000313" key="1">
    <source>
        <dbReference type="EMBL" id="JAE23334.1"/>
    </source>
</evidence>
<proteinExistence type="predicted"/>
<name>A0A0A9GIT5_ARUDO</name>
<dbReference type="AlphaFoldDB" id="A0A0A9GIT5"/>
<accession>A0A0A9GIT5</accession>
<dbReference type="EMBL" id="GBRH01174562">
    <property type="protein sequence ID" value="JAE23334.1"/>
    <property type="molecule type" value="Transcribed_RNA"/>
</dbReference>